<dbReference type="PANTHER" id="PTHR33116:SF78">
    <property type="entry name" value="OS12G0587133 PROTEIN"/>
    <property type="match status" value="1"/>
</dbReference>
<evidence type="ECO:0000313" key="2">
    <source>
        <dbReference type="Proteomes" id="UP000504604"/>
    </source>
</evidence>
<dbReference type="PROSITE" id="PS50878">
    <property type="entry name" value="RT_POL"/>
    <property type="match status" value="1"/>
</dbReference>
<dbReference type="InParanoid" id="A0A6I9UR34"/>
<dbReference type="RefSeq" id="XP_011101231.1">
    <property type="nucleotide sequence ID" value="XM_011102929.1"/>
</dbReference>
<accession>A0A6I9UR34</accession>
<dbReference type="SUPFAM" id="SSF56672">
    <property type="entry name" value="DNA/RNA polymerases"/>
    <property type="match status" value="1"/>
</dbReference>
<evidence type="ECO:0000259" key="1">
    <source>
        <dbReference type="PROSITE" id="PS50878"/>
    </source>
</evidence>
<dbReference type="InterPro" id="IPR000477">
    <property type="entry name" value="RT_dom"/>
</dbReference>
<dbReference type="Proteomes" id="UP000504604">
    <property type="component" value="Unplaced"/>
</dbReference>
<dbReference type="OrthoDB" id="1938625at2759"/>
<dbReference type="PANTHER" id="PTHR33116">
    <property type="entry name" value="REVERSE TRANSCRIPTASE ZINC-BINDING DOMAIN-CONTAINING PROTEIN-RELATED-RELATED"/>
    <property type="match status" value="1"/>
</dbReference>
<sequence length="360" mass="41523">MASFSIGLNGKPHGFFAGARGLRQGDPLCPYLFVLVMEVLHLGFLQLIEQDLQFSFHWKCEPARVFQLGFADDILLFCKADIDSIRVFKVGLDRFAKWSGLRLNVQKSHLIISRSAQEWKDQMLAVLGFQEGHLPIRYLGLPLISSRLTIADFILPKKIMKEIEKRMRNFLWKGTTTSGYAKVAWIDVCRPVEEGGLGFKNITSLNKALMSKKLCDVIRCDRTSIWVQWLYHDRLRDTSIWTIQDHGGSWGWRKLLRLRPFLRSSVDYQIGNGATFYIWQDPWHHLEPLIERFPRGPRLLGINESTSSVMLFQRESGIGLPLQILSVWRSPTPCHRFVEERTGLFGDLTKDNPQHRPSTN</sequence>
<dbReference type="AlphaFoldDB" id="A0A6I9UR34"/>
<feature type="domain" description="Reverse transcriptase" evidence="1">
    <location>
        <begin position="1"/>
        <end position="143"/>
    </location>
</feature>
<dbReference type="InterPro" id="IPR043502">
    <property type="entry name" value="DNA/RNA_pol_sf"/>
</dbReference>
<evidence type="ECO:0000313" key="3">
    <source>
        <dbReference type="RefSeq" id="XP_011101231.1"/>
    </source>
</evidence>
<organism evidence="2 3">
    <name type="scientific">Sesamum indicum</name>
    <name type="common">Oriental sesame</name>
    <name type="synonym">Sesamum orientale</name>
    <dbReference type="NCBI Taxonomy" id="4182"/>
    <lineage>
        <taxon>Eukaryota</taxon>
        <taxon>Viridiplantae</taxon>
        <taxon>Streptophyta</taxon>
        <taxon>Embryophyta</taxon>
        <taxon>Tracheophyta</taxon>
        <taxon>Spermatophyta</taxon>
        <taxon>Magnoliopsida</taxon>
        <taxon>eudicotyledons</taxon>
        <taxon>Gunneridae</taxon>
        <taxon>Pentapetalae</taxon>
        <taxon>asterids</taxon>
        <taxon>lamiids</taxon>
        <taxon>Lamiales</taxon>
        <taxon>Pedaliaceae</taxon>
        <taxon>Sesamum</taxon>
    </lineage>
</organism>
<reference evidence="3" key="1">
    <citation type="submission" date="2025-08" db="UniProtKB">
        <authorList>
            <consortium name="RefSeq"/>
        </authorList>
    </citation>
    <scope>IDENTIFICATION</scope>
</reference>
<dbReference type="KEGG" id="sind:105179327"/>
<proteinExistence type="predicted"/>
<dbReference type="Pfam" id="PF00078">
    <property type="entry name" value="RVT_1"/>
    <property type="match status" value="1"/>
</dbReference>
<protein>
    <submittedName>
        <fullName evidence="3">Uncharacterized protein LOC105179327</fullName>
    </submittedName>
</protein>
<gene>
    <name evidence="3" type="primary">LOC105179327</name>
</gene>
<keyword evidence="2" id="KW-1185">Reference proteome</keyword>
<dbReference type="GeneID" id="105179327"/>
<name>A0A6I9UR34_SESIN</name>